<accession>A0A7L9UBL9</accession>
<evidence type="ECO:0000256" key="1">
    <source>
        <dbReference type="SAM" id="MobiDB-lite"/>
    </source>
</evidence>
<dbReference type="AlphaFoldDB" id="A0A7L9UBL9"/>
<feature type="region of interest" description="Disordered" evidence="1">
    <location>
        <begin position="77"/>
        <end position="102"/>
    </location>
</feature>
<organism evidence="2 3">
    <name type="scientific">Massilia litorea</name>
    <dbReference type="NCBI Taxonomy" id="2769491"/>
    <lineage>
        <taxon>Bacteria</taxon>
        <taxon>Pseudomonadati</taxon>
        <taxon>Pseudomonadota</taxon>
        <taxon>Betaproteobacteria</taxon>
        <taxon>Burkholderiales</taxon>
        <taxon>Oxalobacteraceae</taxon>
        <taxon>Telluria group</taxon>
        <taxon>Massilia</taxon>
    </lineage>
</organism>
<name>A0A7L9UBL9_9BURK</name>
<reference evidence="2 3" key="1">
    <citation type="submission" date="2020-10" db="EMBL/GenBank/DDBJ databases">
        <title>Genome sequencing of Massilia sp. LPB0304.</title>
        <authorList>
            <person name="Kim J."/>
        </authorList>
    </citation>
    <scope>NUCLEOTIDE SEQUENCE [LARGE SCALE GENOMIC DNA]</scope>
    <source>
        <strain evidence="2 3">LPB0304</strain>
        <plasmid evidence="2 3">unnamed1</plasmid>
    </source>
</reference>
<gene>
    <name evidence="2" type="ORF">LPB04_23660</name>
</gene>
<sequence>MYNTDMPRRAELPSKAQLLRSTAIAIVTAGVLLTTVVLPSEYGIDPTGIGSALNLTEMGKIKTALAADALADAAAAERKPQATAPAAQARPASAGKRSDEMQVTLQPREGIEVKMAMLKGATVHYEWKTDGGLVNHDTHGEPDNAPPNTFHRYKKEKDVTGNSGEFSAAFDGHHGWFWRNRSDKPVTITLKTSGVYSDIRKIK</sequence>
<keyword evidence="2" id="KW-0614">Plasmid</keyword>
<dbReference type="KEGG" id="mlir:LPB04_23660"/>
<proteinExistence type="predicted"/>
<dbReference type="Proteomes" id="UP000593875">
    <property type="component" value="Plasmid unnamed1"/>
</dbReference>
<keyword evidence="3" id="KW-1185">Reference proteome</keyword>
<dbReference type="EMBL" id="CP062942">
    <property type="protein sequence ID" value="QOL52210.1"/>
    <property type="molecule type" value="Genomic_DNA"/>
</dbReference>
<protein>
    <submittedName>
        <fullName evidence="2">Transmembrane anchor protein</fullName>
    </submittedName>
</protein>
<evidence type="ECO:0000313" key="3">
    <source>
        <dbReference type="Proteomes" id="UP000593875"/>
    </source>
</evidence>
<feature type="compositionally biased region" description="Low complexity" evidence="1">
    <location>
        <begin position="81"/>
        <end position="94"/>
    </location>
</feature>
<evidence type="ECO:0000313" key="2">
    <source>
        <dbReference type="EMBL" id="QOL52210.1"/>
    </source>
</evidence>
<keyword evidence="2" id="KW-0472">Membrane</keyword>
<dbReference type="RefSeq" id="WP_193689177.1">
    <property type="nucleotide sequence ID" value="NZ_CP062942.1"/>
</dbReference>
<keyword evidence="2" id="KW-0812">Transmembrane</keyword>
<geneLocation type="plasmid" evidence="2 3">
    <name>unnamed1</name>
</geneLocation>